<reference evidence="3 4" key="1">
    <citation type="journal article" date="2018" name="Mycol. Prog.">
        <title>Coniella lustricola, a new species from submerged detritus.</title>
        <authorList>
            <person name="Raudabaugh D.B."/>
            <person name="Iturriaga T."/>
            <person name="Carver A."/>
            <person name="Mondo S."/>
            <person name="Pangilinan J."/>
            <person name="Lipzen A."/>
            <person name="He G."/>
            <person name="Amirebrahimi M."/>
            <person name="Grigoriev I.V."/>
            <person name="Miller A.N."/>
        </authorList>
    </citation>
    <scope>NUCLEOTIDE SEQUENCE [LARGE SCALE GENOMIC DNA]</scope>
    <source>
        <strain evidence="3 4">B22-T-1</strain>
    </source>
</reference>
<protein>
    <submittedName>
        <fullName evidence="3">RNA 3'-terminal phosphate cyclase-domain-containing protein</fullName>
    </submittedName>
</protein>
<dbReference type="EMBL" id="KZ678376">
    <property type="protein sequence ID" value="PSS03196.1"/>
    <property type="molecule type" value="Genomic_DNA"/>
</dbReference>
<organism evidence="3 4">
    <name type="scientific">Coniella lustricola</name>
    <dbReference type="NCBI Taxonomy" id="2025994"/>
    <lineage>
        <taxon>Eukaryota</taxon>
        <taxon>Fungi</taxon>
        <taxon>Dikarya</taxon>
        <taxon>Ascomycota</taxon>
        <taxon>Pezizomycotina</taxon>
        <taxon>Sordariomycetes</taxon>
        <taxon>Sordariomycetidae</taxon>
        <taxon>Diaporthales</taxon>
        <taxon>Schizoparmaceae</taxon>
        <taxon>Coniella</taxon>
    </lineage>
</organism>
<dbReference type="InterPro" id="IPR037136">
    <property type="entry name" value="RNA3'_phos_cyclase_dom_sf"/>
</dbReference>
<dbReference type="InParanoid" id="A0A2T3ALH5"/>
<dbReference type="Proteomes" id="UP000241462">
    <property type="component" value="Unassembled WGS sequence"/>
</dbReference>
<proteinExistence type="predicted"/>
<dbReference type="GO" id="GO:0003963">
    <property type="term" value="F:RNA-3'-phosphate cyclase activity"/>
    <property type="evidence" value="ECO:0007669"/>
    <property type="project" value="TreeGrafter"/>
</dbReference>
<dbReference type="SUPFAM" id="SSF55205">
    <property type="entry name" value="EPT/RTPC-like"/>
    <property type="match status" value="1"/>
</dbReference>
<dbReference type="InterPro" id="IPR013792">
    <property type="entry name" value="RNA3'P_cycl/enolpyr_Trfase_a/b"/>
</dbReference>
<dbReference type="GO" id="GO:0005634">
    <property type="term" value="C:nucleus"/>
    <property type="evidence" value="ECO:0007669"/>
    <property type="project" value="TreeGrafter"/>
</dbReference>
<evidence type="ECO:0000259" key="2">
    <source>
        <dbReference type="Pfam" id="PF01137"/>
    </source>
</evidence>
<dbReference type="PANTHER" id="PTHR11096">
    <property type="entry name" value="RNA 3' TERMINAL PHOSPHATE CYCLASE"/>
    <property type="match status" value="1"/>
</dbReference>
<dbReference type="OrthoDB" id="25029at2759"/>
<feature type="region of interest" description="Disordered" evidence="1">
    <location>
        <begin position="1"/>
        <end position="26"/>
    </location>
</feature>
<dbReference type="STRING" id="2025994.A0A2T3ALH5"/>
<name>A0A2T3ALH5_9PEZI</name>
<dbReference type="AlphaFoldDB" id="A0A2T3ALH5"/>
<accession>A0A2T3ALH5</accession>
<evidence type="ECO:0000313" key="3">
    <source>
        <dbReference type="EMBL" id="PSS03196.1"/>
    </source>
</evidence>
<feature type="compositionally biased region" description="Basic and acidic residues" evidence="1">
    <location>
        <begin position="1"/>
        <end position="15"/>
    </location>
</feature>
<evidence type="ECO:0000313" key="4">
    <source>
        <dbReference type="Proteomes" id="UP000241462"/>
    </source>
</evidence>
<feature type="compositionally biased region" description="Polar residues" evidence="1">
    <location>
        <begin position="276"/>
        <end position="287"/>
    </location>
</feature>
<dbReference type="GO" id="GO:0006396">
    <property type="term" value="P:RNA processing"/>
    <property type="evidence" value="ECO:0007669"/>
    <property type="project" value="InterPro"/>
</dbReference>
<feature type="compositionally biased region" description="Low complexity" evidence="1">
    <location>
        <begin position="288"/>
        <end position="297"/>
    </location>
</feature>
<dbReference type="InterPro" id="IPR000228">
    <property type="entry name" value="RNA3'_term_phos_cyc"/>
</dbReference>
<dbReference type="Pfam" id="PF01137">
    <property type="entry name" value="RTC"/>
    <property type="match status" value="1"/>
</dbReference>
<feature type="region of interest" description="Disordered" evidence="1">
    <location>
        <begin position="276"/>
        <end position="306"/>
    </location>
</feature>
<keyword evidence="4" id="KW-1185">Reference proteome</keyword>
<sequence length="517" mass="56750">MAEKEDQHKENREFDSPPTWEADEKKKKTLTATVVTAKQEKMTIIEAPNDASNGQVVRMAVALSAITTTPVKVLKIRALEKTPGMTPGLVAIVKWLANNTSAELEGNKLGSETLSFVPKHTIPPKLINKEIKLNTGSMTASSVIFLETVLPVLLFVGGGSPSVNAKIKQQPVEVSIDGASNCLEAPSYEYLDQIYLPALEKFFGIQIISQLTRRGWSQMTPDPKTVQKGKIRVKFMPLEVGTTLQPRDNVKLCDDDEHELLNLMSSSTLAVTSGNVLPNSSNCNGNQDSDTSDSSDSGNGATSLTYGTRFPDTTIERLTATIVTAAIFHRPLMDALREDIENRFPGAELTLTCEESGHIDRFYVLLVARSRHCQWARDVLSSKRLKEMHVASLAKETSSQVVKELESEVNGSLRGDCPIDVHLQDQLVIFQALAEGKTCFPRNRRDQSAEAALRNLHPDFPLKEDDLTTLGFKDSLSNDSEHAHRARYVAKMMLPDAKFYNGGKVCVGAALQAGGKK</sequence>
<dbReference type="InterPro" id="IPR023797">
    <property type="entry name" value="RNA3'_phos_cyclase_dom"/>
</dbReference>
<feature type="domain" description="RNA 3'-terminal phosphate cyclase" evidence="2">
    <location>
        <begin position="54"/>
        <end position="455"/>
    </location>
</feature>
<dbReference type="PANTHER" id="PTHR11096:SF0">
    <property type="entry name" value="RNA 3'-TERMINAL PHOSPHATE CYCLASE"/>
    <property type="match status" value="1"/>
</dbReference>
<dbReference type="Gene3D" id="3.65.10.20">
    <property type="entry name" value="RNA 3'-terminal phosphate cyclase domain"/>
    <property type="match status" value="1"/>
</dbReference>
<gene>
    <name evidence="3" type="ORF">BD289DRAFT_449600</name>
</gene>
<evidence type="ECO:0000256" key="1">
    <source>
        <dbReference type="SAM" id="MobiDB-lite"/>
    </source>
</evidence>